<organism evidence="1 2">
    <name type="scientific">Racocetra persica</name>
    <dbReference type="NCBI Taxonomy" id="160502"/>
    <lineage>
        <taxon>Eukaryota</taxon>
        <taxon>Fungi</taxon>
        <taxon>Fungi incertae sedis</taxon>
        <taxon>Mucoromycota</taxon>
        <taxon>Glomeromycotina</taxon>
        <taxon>Glomeromycetes</taxon>
        <taxon>Diversisporales</taxon>
        <taxon>Gigasporaceae</taxon>
        <taxon>Racocetra</taxon>
    </lineage>
</organism>
<feature type="non-terminal residue" evidence="1">
    <location>
        <position position="57"/>
    </location>
</feature>
<comment type="caution">
    <text evidence="1">The sequence shown here is derived from an EMBL/GenBank/DDBJ whole genome shotgun (WGS) entry which is preliminary data.</text>
</comment>
<feature type="non-terminal residue" evidence="1">
    <location>
        <position position="1"/>
    </location>
</feature>
<dbReference type="EMBL" id="CAJVQC010052588">
    <property type="protein sequence ID" value="CAG8791758.1"/>
    <property type="molecule type" value="Genomic_DNA"/>
</dbReference>
<evidence type="ECO:0000313" key="1">
    <source>
        <dbReference type="EMBL" id="CAG8791758.1"/>
    </source>
</evidence>
<proteinExistence type="predicted"/>
<accession>A0ACA9RGI7</accession>
<evidence type="ECO:0000313" key="2">
    <source>
        <dbReference type="Proteomes" id="UP000789920"/>
    </source>
</evidence>
<dbReference type="Proteomes" id="UP000789920">
    <property type="component" value="Unassembled WGS sequence"/>
</dbReference>
<keyword evidence="2" id="KW-1185">Reference proteome</keyword>
<sequence length="57" mass="6721">YNKYFSKSINESINEKTDLNRSNRKGNVQDDDFINKILLKLFGKDSTKKLKEYIAFS</sequence>
<gene>
    <name evidence="1" type="ORF">RPERSI_LOCUS19284</name>
</gene>
<reference evidence="1" key="1">
    <citation type="submission" date="2021-06" db="EMBL/GenBank/DDBJ databases">
        <authorList>
            <person name="Kallberg Y."/>
            <person name="Tangrot J."/>
            <person name="Rosling A."/>
        </authorList>
    </citation>
    <scope>NUCLEOTIDE SEQUENCE</scope>
    <source>
        <strain evidence="1">MA461A</strain>
    </source>
</reference>
<name>A0ACA9RGI7_9GLOM</name>
<protein>
    <submittedName>
        <fullName evidence="1">28301_t:CDS:1</fullName>
    </submittedName>
</protein>